<feature type="non-terminal residue" evidence="1">
    <location>
        <position position="1"/>
    </location>
</feature>
<organism evidence="1 2">
    <name type="scientific">Phytophthora sojae (strain P6497)</name>
    <name type="common">Soybean stem and root rot agent</name>
    <name type="synonym">Phytophthora megasperma f. sp. glycines</name>
    <dbReference type="NCBI Taxonomy" id="1094619"/>
    <lineage>
        <taxon>Eukaryota</taxon>
        <taxon>Sar</taxon>
        <taxon>Stramenopiles</taxon>
        <taxon>Oomycota</taxon>
        <taxon>Peronosporomycetes</taxon>
        <taxon>Peronosporales</taxon>
        <taxon>Peronosporaceae</taxon>
        <taxon>Phytophthora</taxon>
    </lineage>
</organism>
<reference evidence="1 2" key="1">
    <citation type="journal article" date="2006" name="Science">
        <title>Phytophthora genome sequences uncover evolutionary origins and mechanisms of pathogenesis.</title>
        <authorList>
            <person name="Tyler B.M."/>
            <person name="Tripathy S."/>
            <person name="Zhang X."/>
            <person name="Dehal P."/>
            <person name="Jiang R.H."/>
            <person name="Aerts A."/>
            <person name="Arredondo F.D."/>
            <person name="Baxter L."/>
            <person name="Bensasson D."/>
            <person name="Beynon J.L."/>
            <person name="Chapman J."/>
            <person name="Damasceno C.M."/>
            <person name="Dorrance A.E."/>
            <person name="Dou D."/>
            <person name="Dickerman A.W."/>
            <person name="Dubchak I.L."/>
            <person name="Garbelotto M."/>
            <person name="Gijzen M."/>
            <person name="Gordon S.G."/>
            <person name="Govers F."/>
            <person name="Grunwald N.J."/>
            <person name="Huang W."/>
            <person name="Ivors K.L."/>
            <person name="Jones R.W."/>
            <person name="Kamoun S."/>
            <person name="Krampis K."/>
            <person name="Lamour K.H."/>
            <person name="Lee M.K."/>
            <person name="McDonald W.H."/>
            <person name="Medina M."/>
            <person name="Meijer H.J."/>
            <person name="Nordberg E.K."/>
            <person name="Maclean D.J."/>
            <person name="Ospina-Giraldo M.D."/>
            <person name="Morris P.F."/>
            <person name="Phuntumart V."/>
            <person name="Putnam N.H."/>
            <person name="Rash S."/>
            <person name="Rose J.K."/>
            <person name="Sakihama Y."/>
            <person name="Salamov A.A."/>
            <person name="Savidor A."/>
            <person name="Scheuring C.F."/>
            <person name="Smith B.M."/>
            <person name="Sobral B.W."/>
            <person name="Terry A."/>
            <person name="Torto-Alalibo T.A."/>
            <person name="Win J."/>
            <person name="Xu Z."/>
            <person name="Zhang H."/>
            <person name="Grigoriev I.V."/>
            <person name="Rokhsar D.S."/>
            <person name="Boore J.L."/>
        </authorList>
    </citation>
    <scope>NUCLEOTIDE SEQUENCE [LARGE SCALE GENOMIC DNA]</scope>
    <source>
        <strain evidence="1 2">P6497</strain>
    </source>
</reference>
<dbReference type="RefSeq" id="XP_009536950.1">
    <property type="nucleotide sequence ID" value="XM_009538655.1"/>
</dbReference>
<dbReference type="InParanoid" id="G5A9V4"/>
<name>G5A9V4_PHYSP</name>
<dbReference type="AlphaFoldDB" id="G5A9V4"/>
<evidence type="ECO:0008006" key="3">
    <source>
        <dbReference type="Google" id="ProtNLM"/>
    </source>
</evidence>
<gene>
    <name evidence="1" type="ORF">PHYSODRAFT_528799</name>
</gene>
<evidence type="ECO:0000313" key="1">
    <source>
        <dbReference type="EMBL" id="EGZ07384.1"/>
    </source>
</evidence>
<dbReference type="EMBL" id="JH159162">
    <property type="protein sequence ID" value="EGZ07384.1"/>
    <property type="molecule type" value="Genomic_DNA"/>
</dbReference>
<accession>G5A9V4</accession>
<protein>
    <recommendedName>
        <fullName evidence="3">HAT C-terminal dimerisation domain-containing protein</fullName>
    </recommendedName>
</protein>
<evidence type="ECO:0000313" key="2">
    <source>
        <dbReference type="Proteomes" id="UP000002640"/>
    </source>
</evidence>
<dbReference type="KEGG" id="psoj:PHYSODRAFT_528799"/>
<proteinExistence type="predicted"/>
<dbReference type="GeneID" id="20661286"/>
<sequence length="61" mass="6578">FRGGLSGSPLLHQRTTRGSAAECSSTAAELNFSTHKFIQSTMCNRFKEGSVEKLGFILSNA</sequence>
<dbReference type="Proteomes" id="UP000002640">
    <property type="component" value="Unassembled WGS sequence"/>
</dbReference>
<keyword evidence="2" id="KW-1185">Reference proteome</keyword>